<comment type="caution">
    <text evidence="1">The sequence shown here is derived from an EMBL/GenBank/DDBJ whole genome shotgun (WGS) entry which is preliminary data.</text>
</comment>
<evidence type="ECO:0000313" key="2">
    <source>
        <dbReference type="Proteomes" id="UP000193719"/>
    </source>
</evidence>
<dbReference type="Proteomes" id="UP000193719">
    <property type="component" value="Unassembled WGS sequence"/>
</dbReference>
<sequence length="95" mass="11474">NKNNDDDYNAQRKSVRERLQEKIGFLSKRYILYKTLYSIGWLYAARGFYKLEDYHSVIECITPALRNERTKRERNDTDWQPFVELLIDNPKLKLS</sequence>
<feature type="non-terminal residue" evidence="1">
    <location>
        <position position="1"/>
    </location>
</feature>
<proteinExistence type="predicted"/>
<dbReference type="STRING" id="1754191.A0A1Y1UGA0"/>
<dbReference type="EMBL" id="MCFH01000153">
    <property type="protein sequence ID" value="ORX36557.1"/>
    <property type="molecule type" value="Genomic_DNA"/>
</dbReference>
<organism evidence="1 2">
    <name type="scientific">Piromyces finnis</name>
    <dbReference type="NCBI Taxonomy" id="1754191"/>
    <lineage>
        <taxon>Eukaryota</taxon>
        <taxon>Fungi</taxon>
        <taxon>Fungi incertae sedis</taxon>
        <taxon>Chytridiomycota</taxon>
        <taxon>Chytridiomycota incertae sedis</taxon>
        <taxon>Neocallimastigomycetes</taxon>
        <taxon>Neocallimastigales</taxon>
        <taxon>Neocallimastigaceae</taxon>
        <taxon>Piromyces</taxon>
    </lineage>
</organism>
<protein>
    <submittedName>
        <fullName evidence="1">Uncharacterized protein</fullName>
    </submittedName>
</protein>
<dbReference type="OrthoDB" id="2095873at2759"/>
<reference evidence="1 2" key="1">
    <citation type="submission" date="2016-08" db="EMBL/GenBank/DDBJ databases">
        <title>Genomes of anaerobic fungi encode conserved fungal cellulosomes for biomass hydrolysis.</title>
        <authorList>
            <consortium name="DOE Joint Genome Institute"/>
            <person name="Haitjema C.H."/>
            <person name="Gilmore S.P."/>
            <person name="Henske J.K."/>
            <person name="Solomon K.V."/>
            <person name="De Groot R."/>
            <person name="Kuo A."/>
            <person name="Mondo S.J."/>
            <person name="Salamov A.A."/>
            <person name="Labutti K."/>
            <person name="Zhao Z."/>
            <person name="Chiniquy J."/>
            <person name="Barry K."/>
            <person name="Brewer H.M."/>
            <person name="Purvine S.O."/>
            <person name="Wright A.T."/>
            <person name="Boxma B."/>
            <person name="Van Alen T."/>
            <person name="Hackstein J.H."/>
            <person name="Baker S.E."/>
            <person name="Grigoriev I.V."/>
            <person name="O'Malley M.A."/>
        </authorList>
    </citation>
    <scope>NUCLEOTIDE SEQUENCE [LARGE SCALE GENOMIC DNA]</scope>
    <source>
        <strain evidence="2">finn</strain>
    </source>
</reference>
<dbReference type="AlphaFoldDB" id="A0A1Y1UGA0"/>
<keyword evidence="2" id="KW-1185">Reference proteome</keyword>
<evidence type="ECO:0000313" key="1">
    <source>
        <dbReference type="EMBL" id="ORX36557.1"/>
    </source>
</evidence>
<accession>A0A1Y1UGA0</accession>
<name>A0A1Y1UGA0_9FUNG</name>
<reference evidence="1 2" key="2">
    <citation type="submission" date="2016-08" db="EMBL/GenBank/DDBJ databases">
        <title>Pervasive Adenine N6-methylation of Active Genes in Fungi.</title>
        <authorList>
            <consortium name="DOE Joint Genome Institute"/>
            <person name="Mondo S.J."/>
            <person name="Dannebaum R.O."/>
            <person name="Kuo R.C."/>
            <person name="Labutti K."/>
            <person name="Haridas S."/>
            <person name="Kuo A."/>
            <person name="Salamov A."/>
            <person name="Ahrendt S.R."/>
            <person name="Lipzen A."/>
            <person name="Sullivan W."/>
            <person name="Andreopoulos W.B."/>
            <person name="Clum A."/>
            <person name="Lindquist E."/>
            <person name="Daum C."/>
            <person name="Ramamoorthy G.K."/>
            <person name="Gryganskyi A."/>
            <person name="Culley D."/>
            <person name="Magnuson J.K."/>
            <person name="James T.Y."/>
            <person name="O'Malley M.A."/>
            <person name="Stajich J.E."/>
            <person name="Spatafora J.W."/>
            <person name="Visel A."/>
            <person name="Grigoriev I.V."/>
        </authorList>
    </citation>
    <scope>NUCLEOTIDE SEQUENCE [LARGE SCALE GENOMIC DNA]</scope>
    <source>
        <strain evidence="2">finn</strain>
    </source>
</reference>
<gene>
    <name evidence="1" type="ORF">BCR36DRAFT_588472</name>
</gene>